<accession>A0A0C9SXI6</accession>
<evidence type="ECO:0000313" key="1">
    <source>
        <dbReference type="EMBL" id="KIJ07695.1"/>
    </source>
</evidence>
<dbReference type="HOGENOM" id="CLU_2528113_0_0_1"/>
<sequence>VLENMIHQCLECRRGVAKSKEHDIRFEESMGRDKRRFPTITWFDLNVVVSPSDIEFRKDLRSFEFINEIGDEGKGIRVFDSVGVQVSIILAWT</sequence>
<reference evidence="2" key="2">
    <citation type="submission" date="2015-01" db="EMBL/GenBank/DDBJ databases">
        <title>Evolutionary Origins and Diversification of the Mycorrhizal Mutualists.</title>
        <authorList>
            <consortium name="DOE Joint Genome Institute"/>
            <consortium name="Mycorrhizal Genomics Consortium"/>
            <person name="Kohler A."/>
            <person name="Kuo A."/>
            <person name="Nagy L.G."/>
            <person name="Floudas D."/>
            <person name="Copeland A."/>
            <person name="Barry K.W."/>
            <person name="Cichocki N."/>
            <person name="Veneault-Fourrey C."/>
            <person name="LaButti K."/>
            <person name="Lindquist E.A."/>
            <person name="Lipzen A."/>
            <person name="Lundell T."/>
            <person name="Morin E."/>
            <person name="Murat C."/>
            <person name="Riley R."/>
            <person name="Ohm R."/>
            <person name="Sun H."/>
            <person name="Tunlid A."/>
            <person name="Henrissat B."/>
            <person name="Grigoriev I.V."/>
            <person name="Hibbett D.S."/>
            <person name="Martin F."/>
        </authorList>
    </citation>
    <scope>NUCLEOTIDE SEQUENCE [LARGE SCALE GENOMIC DNA]</scope>
    <source>
        <strain evidence="2">ATCC 200175</strain>
    </source>
</reference>
<dbReference type="AlphaFoldDB" id="A0A0C9SXI6"/>
<organism evidence="1 2">
    <name type="scientific">Paxillus involutus ATCC 200175</name>
    <dbReference type="NCBI Taxonomy" id="664439"/>
    <lineage>
        <taxon>Eukaryota</taxon>
        <taxon>Fungi</taxon>
        <taxon>Dikarya</taxon>
        <taxon>Basidiomycota</taxon>
        <taxon>Agaricomycotina</taxon>
        <taxon>Agaricomycetes</taxon>
        <taxon>Agaricomycetidae</taxon>
        <taxon>Boletales</taxon>
        <taxon>Paxilineae</taxon>
        <taxon>Paxillaceae</taxon>
        <taxon>Paxillus</taxon>
    </lineage>
</organism>
<dbReference type="EMBL" id="KN819810">
    <property type="protein sequence ID" value="KIJ07695.1"/>
    <property type="molecule type" value="Genomic_DNA"/>
</dbReference>
<dbReference type="OrthoDB" id="2693386at2759"/>
<gene>
    <name evidence="1" type="ORF">PAXINDRAFT_90004</name>
</gene>
<keyword evidence="2" id="KW-1185">Reference proteome</keyword>
<dbReference type="Proteomes" id="UP000053647">
    <property type="component" value="Unassembled WGS sequence"/>
</dbReference>
<name>A0A0C9SXI6_PAXIN</name>
<feature type="non-terminal residue" evidence="1">
    <location>
        <position position="1"/>
    </location>
</feature>
<evidence type="ECO:0000313" key="2">
    <source>
        <dbReference type="Proteomes" id="UP000053647"/>
    </source>
</evidence>
<proteinExistence type="predicted"/>
<reference evidence="1 2" key="1">
    <citation type="submission" date="2014-06" db="EMBL/GenBank/DDBJ databases">
        <authorList>
            <consortium name="DOE Joint Genome Institute"/>
            <person name="Kuo A."/>
            <person name="Kohler A."/>
            <person name="Nagy L.G."/>
            <person name="Floudas D."/>
            <person name="Copeland A."/>
            <person name="Barry K.W."/>
            <person name="Cichocki N."/>
            <person name="Veneault-Fourrey C."/>
            <person name="LaButti K."/>
            <person name="Lindquist E.A."/>
            <person name="Lipzen A."/>
            <person name="Lundell T."/>
            <person name="Morin E."/>
            <person name="Murat C."/>
            <person name="Sun H."/>
            <person name="Tunlid A."/>
            <person name="Henrissat B."/>
            <person name="Grigoriev I.V."/>
            <person name="Hibbett D.S."/>
            <person name="Martin F."/>
            <person name="Nordberg H.P."/>
            <person name="Cantor M.N."/>
            <person name="Hua S.X."/>
        </authorList>
    </citation>
    <scope>NUCLEOTIDE SEQUENCE [LARGE SCALE GENOMIC DNA]</scope>
    <source>
        <strain evidence="1 2">ATCC 200175</strain>
    </source>
</reference>
<protein>
    <submittedName>
        <fullName evidence="1">Unplaced genomic scaffold PAXINscaffold_488, whole genome shotgun sequence</fullName>
    </submittedName>
</protein>